<evidence type="ECO:0000259" key="3">
    <source>
        <dbReference type="PROSITE" id="PS50125"/>
    </source>
</evidence>
<accession>A0A7S1A0X5</accession>
<feature type="compositionally biased region" description="Low complexity" evidence="1">
    <location>
        <begin position="453"/>
        <end position="462"/>
    </location>
</feature>
<name>A0A7S1A0X5_NOCSC</name>
<dbReference type="AlphaFoldDB" id="A0A7S1A0X5"/>
<dbReference type="EMBL" id="HBFQ01019186">
    <property type="protein sequence ID" value="CAD8839102.1"/>
    <property type="molecule type" value="Transcribed_RNA"/>
</dbReference>
<dbReference type="Gene3D" id="3.30.70.1230">
    <property type="entry name" value="Nucleotide cyclase"/>
    <property type="match status" value="1"/>
</dbReference>
<evidence type="ECO:0008006" key="6">
    <source>
        <dbReference type="Google" id="ProtNLM"/>
    </source>
</evidence>
<reference evidence="5" key="1">
    <citation type="submission" date="2021-01" db="EMBL/GenBank/DDBJ databases">
        <authorList>
            <person name="Corre E."/>
            <person name="Pelletier E."/>
            <person name="Niang G."/>
            <person name="Scheremetjew M."/>
            <person name="Finn R."/>
            <person name="Kale V."/>
            <person name="Holt S."/>
            <person name="Cochrane G."/>
            <person name="Meng A."/>
            <person name="Brown T."/>
            <person name="Cohen L."/>
        </authorList>
    </citation>
    <scope>NUCLEOTIDE SEQUENCE</scope>
</reference>
<feature type="region of interest" description="Disordered" evidence="1">
    <location>
        <begin position="374"/>
        <end position="462"/>
    </location>
</feature>
<feature type="transmembrane region" description="Helical" evidence="2">
    <location>
        <begin position="708"/>
        <end position="727"/>
    </location>
</feature>
<evidence type="ECO:0000256" key="1">
    <source>
        <dbReference type="SAM" id="MobiDB-lite"/>
    </source>
</evidence>
<keyword evidence="2" id="KW-0472">Membrane</keyword>
<protein>
    <recommendedName>
        <fullName evidence="6">Guanylate cyclase domain-containing protein</fullName>
    </recommendedName>
</protein>
<feature type="compositionally biased region" description="Polar residues" evidence="1">
    <location>
        <begin position="427"/>
        <end position="445"/>
    </location>
</feature>
<organism evidence="5">
    <name type="scientific">Noctiluca scintillans</name>
    <name type="common">Sea sparkle</name>
    <name type="synonym">Red tide dinoflagellate</name>
    <dbReference type="NCBI Taxonomy" id="2966"/>
    <lineage>
        <taxon>Eukaryota</taxon>
        <taxon>Sar</taxon>
        <taxon>Alveolata</taxon>
        <taxon>Dinophyceae</taxon>
        <taxon>Noctilucales</taxon>
        <taxon>Noctilucaceae</taxon>
        <taxon>Noctiluca</taxon>
    </lineage>
</organism>
<dbReference type="InterPro" id="IPR001054">
    <property type="entry name" value="A/G_cyclase"/>
</dbReference>
<feature type="region of interest" description="Disordered" evidence="1">
    <location>
        <begin position="1"/>
        <end position="24"/>
    </location>
</feature>
<evidence type="ECO:0000313" key="5">
    <source>
        <dbReference type="EMBL" id="CAD8839102.1"/>
    </source>
</evidence>
<dbReference type="SUPFAM" id="SSF55073">
    <property type="entry name" value="Nucleotide cyclase"/>
    <property type="match status" value="1"/>
</dbReference>
<gene>
    <name evidence="5" type="ORF">NSCI0253_LOCUS13450</name>
</gene>
<dbReference type="Pfam" id="PF00211">
    <property type="entry name" value="Guanylate_cyc"/>
    <property type="match status" value="1"/>
</dbReference>
<dbReference type="PROSITE" id="PS50125">
    <property type="entry name" value="GUANYLATE_CYCLASE_2"/>
    <property type="match status" value="1"/>
</dbReference>
<dbReference type="Gene3D" id="6.10.340.10">
    <property type="match status" value="1"/>
</dbReference>
<dbReference type="InterPro" id="IPR029787">
    <property type="entry name" value="Nucleotide_cyclase"/>
</dbReference>
<dbReference type="GO" id="GO:0016020">
    <property type="term" value="C:membrane"/>
    <property type="evidence" value="ECO:0007669"/>
    <property type="project" value="InterPro"/>
</dbReference>
<keyword evidence="2" id="KW-1133">Transmembrane helix</keyword>
<dbReference type="SMART" id="SM00044">
    <property type="entry name" value="CYCc"/>
    <property type="match status" value="1"/>
</dbReference>
<feature type="transmembrane region" description="Helical" evidence="2">
    <location>
        <begin position="133"/>
        <end position="149"/>
    </location>
</feature>
<feature type="domain" description="Guanylate cyclase" evidence="3">
    <location>
        <begin position="821"/>
        <end position="955"/>
    </location>
</feature>
<dbReference type="CDD" id="cd07302">
    <property type="entry name" value="CHD"/>
    <property type="match status" value="1"/>
</dbReference>
<proteinExistence type="predicted"/>
<dbReference type="Gene3D" id="1.10.287.70">
    <property type="match status" value="1"/>
</dbReference>
<dbReference type="PANTHER" id="PTHR43336">
    <property type="entry name" value="OXYGEN SENSOR HISTIDINE KINASE RESPONSE REGULATOR DEVS/DOSS"/>
    <property type="match status" value="1"/>
</dbReference>
<sequence length="1095" mass="122956">MSSEVEALPTDGTHPGTADTPHSCRSARVRIALDEEAEVARDPNSSSHTLKETPAHPPSRSVLHQLNNVLEGQFMNFRKDRSDDEDLDTEEESSDCVDVANGTRASGRVSERVKRELKQRHTTFWSRLVEQKWFMSFFMCLTFYALFVPDLEKWLGNKVSYVVVSIVTNAVVVLFVLEISVQCLGKPKYICRPYFWLDVVAMASLVPDTWMYIFLIGSGPTLSGQSSRIVQLLRIASRSSRMTRLNRLVRIVRVASLIPKVGSLVGQAVKEEDTEKLLNKKLHRIFTFLDEDMDGHIPRSTAIHCLYKMKDDRIQKTQSFKTISIRGYERFATVVTPFKKSTMIGEGDQHDLSKGEMTPSICPPVTDDAFSAMKTASSSIPSRDMEVHDEGDDGAELSDNPTTMPGTCLNGNGLLKEDGLSPRRNSKGNTASSSIPVTTSSTKTLSIRKRTSSNKTTSASASRSVFRRVTVASKTTMTTSISDEDGIQEEDLVKYKDFKEIMLEDEETAAELRRGCRDQLRRGYNTSNLTTRQTEQIGVKVALGVLLLLFLLSLIEPSVSDLSAERGLNHISELAERRYTDAAEGDPIPQFINDHVQVWIDGAGREPESRELVYMDLNHLVYCDDLANGGQPCSPPGSFSPDFVWGLRVDLLGIEDKVTNSDLRETDLLYVREPDLSESTLSETERNNQTVSVAVVNIRSENENIAQLTILTTISVIVIILAGIFLLTKDLTFLSRNLLKPLRELADDMESIAQLHVAALGDDQQPPDPSGTSEIQLIRRTFENMKKAIKSWGKYVPWPVVQLMLRANKEADLDVNEEEVTIFFSDIASFTTIVERIPPESSLLLLSKYFNDMSKVIDDHSGVVLEFIGDAILCIYGKPIEDPEHPTTAVRSTLKMLSQLRRINDWSEKKDPPLPRVDIRCGVHTGKVLVGNMGFDSRMKYGIVGEDAHIPSRLEEINKNYKTNFLISQNTLDRLDKDTFITRPIDYVYLRHTPDSSAELIHEVRAMSKKHAKTHREWPAAALHAEAMQLYKARDFKQAAAKFEDVAAMMHEITGGEEDHEDYPSLLMLSRCESYIGRPPPAKWQGVWDRGDEKH</sequence>
<feature type="transmembrane region" description="Helical" evidence="2">
    <location>
        <begin position="161"/>
        <end position="181"/>
    </location>
</feature>
<feature type="transmembrane region" description="Helical" evidence="2">
    <location>
        <begin position="193"/>
        <end position="215"/>
    </location>
</feature>
<evidence type="ECO:0000259" key="4">
    <source>
        <dbReference type="PROSITE" id="PS50885"/>
    </source>
</evidence>
<dbReference type="PANTHER" id="PTHR43336:SF3">
    <property type="entry name" value="GUANYLATE CYCLASE DOMAIN-CONTAINING PROTEIN"/>
    <property type="match status" value="1"/>
</dbReference>
<feature type="domain" description="HAMP" evidence="4">
    <location>
        <begin position="736"/>
        <end position="794"/>
    </location>
</feature>
<dbReference type="InterPro" id="IPR003660">
    <property type="entry name" value="HAMP_dom"/>
</dbReference>
<evidence type="ECO:0000256" key="2">
    <source>
        <dbReference type="SAM" id="Phobius"/>
    </source>
</evidence>
<dbReference type="GO" id="GO:0035556">
    <property type="term" value="P:intracellular signal transduction"/>
    <property type="evidence" value="ECO:0007669"/>
    <property type="project" value="InterPro"/>
</dbReference>
<feature type="region of interest" description="Disordered" evidence="1">
    <location>
        <begin position="38"/>
        <end position="60"/>
    </location>
</feature>
<dbReference type="PROSITE" id="PS50885">
    <property type="entry name" value="HAMP"/>
    <property type="match status" value="1"/>
</dbReference>
<keyword evidence="2" id="KW-0812">Transmembrane</keyword>
<dbReference type="GO" id="GO:0009190">
    <property type="term" value="P:cyclic nucleotide biosynthetic process"/>
    <property type="evidence" value="ECO:0007669"/>
    <property type="project" value="InterPro"/>
</dbReference>
<dbReference type="Pfam" id="PF00672">
    <property type="entry name" value="HAMP"/>
    <property type="match status" value="1"/>
</dbReference>